<evidence type="ECO:0000256" key="4">
    <source>
        <dbReference type="ARBA" id="ARBA00022741"/>
    </source>
</evidence>
<evidence type="ECO:0000256" key="1">
    <source>
        <dbReference type="ARBA" id="ARBA00022490"/>
    </source>
</evidence>
<evidence type="ECO:0000313" key="12">
    <source>
        <dbReference type="Proteomes" id="UP000192790"/>
    </source>
</evidence>
<dbReference type="EC" id="2.7.7.3" evidence="9"/>
<dbReference type="Proteomes" id="UP000192790">
    <property type="component" value="Unassembled WGS sequence"/>
</dbReference>
<feature type="binding site" evidence="9">
    <location>
        <begin position="9"/>
        <end position="10"/>
    </location>
    <ligand>
        <name>ATP</name>
        <dbReference type="ChEBI" id="CHEBI:30616"/>
    </ligand>
</feature>
<feature type="binding site" evidence="9">
    <location>
        <begin position="123"/>
        <end position="129"/>
    </location>
    <ligand>
        <name>ATP</name>
        <dbReference type="ChEBI" id="CHEBI:30616"/>
    </ligand>
</feature>
<reference evidence="11 12" key="1">
    <citation type="submission" date="2017-04" db="EMBL/GenBank/DDBJ databases">
        <authorList>
            <person name="Afonso C.L."/>
            <person name="Miller P.J."/>
            <person name="Scott M.A."/>
            <person name="Spackman E."/>
            <person name="Goraichik I."/>
            <person name="Dimitrov K.M."/>
            <person name="Suarez D.L."/>
            <person name="Swayne D.E."/>
        </authorList>
    </citation>
    <scope>NUCLEOTIDE SEQUENCE [LARGE SCALE GENOMIC DNA]</scope>
    <source>
        <strain evidence="11 12">DSM 12816</strain>
    </source>
</reference>
<keyword evidence="6 9" id="KW-0460">Magnesium</keyword>
<evidence type="ECO:0000313" key="11">
    <source>
        <dbReference type="EMBL" id="SMC41611.1"/>
    </source>
</evidence>
<comment type="cofactor">
    <cofactor evidence="9">
        <name>Mg(2+)</name>
        <dbReference type="ChEBI" id="CHEBI:18420"/>
    </cofactor>
</comment>
<dbReference type="GO" id="GO:0005524">
    <property type="term" value="F:ATP binding"/>
    <property type="evidence" value="ECO:0007669"/>
    <property type="project" value="UniProtKB-KW"/>
</dbReference>
<name>A0A1W1Z0J9_9FIRM</name>
<dbReference type="GO" id="GO:0015937">
    <property type="term" value="P:coenzyme A biosynthetic process"/>
    <property type="evidence" value="ECO:0007669"/>
    <property type="project" value="UniProtKB-UniRule"/>
</dbReference>
<dbReference type="CDD" id="cd02163">
    <property type="entry name" value="PPAT"/>
    <property type="match status" value="1"/>
</dbReference>
<evidence type="ECO:0000256" key="6">
    <source>
        <dbReference type="ARBA" id="ARBA00022842"/>
    </source>
</evidence>
<dbReference type="HAMAP" id="MF_00151">
    <property type="entry name" value="PPAT_bact"/>
    <property type="match status" value="1"/>
</dbReference>
<comment type="pathway">
    <text evidence="9">Cofactor biosynthesis; coenzyme A biosynthesis; CoA from (R)-pantothenate: step 4/5.</text>
</comment>
<keyword evidence="3 9" id="KW-0548">Nucleotidyltransferase</keyword>
<keyword evidence="12" id="KW-1185">Reference proteome</keyword>
<keyword evidence="7 9" id="KW-0173">Coenzyme A biosynthesis</keyword>
<feature type="domain" description="Cytidyltransferase-like" evidence="10">
    <location>
        <begin position="5"/>
        <end position="133"/>
    </location>
</feature>
<dbReference type="RefSeq" id="WP_084233416.1">
    <property type="nucleotide sequence ID" value="NZ_FWXW01000001.1"/>
</dbReference>
<evidence type="ECO:0000256" key="7">
    <source>
        <dbReference type="ARBA" id="ARBA00022993"/>
    </source>
</evidence>
<keyword evidence="5 9" id="KW-0067">ATP-binding</keyword>
<keyword evidence="2 9" id="KW-0808">Transferase</keyword>
<dbReference type="Gene3D" id="3.40.50.620">
    <property type="entry name" value="HUPs"/>
    <property type="match status" value="1"/>
</dbReference>
<feature type="site" description="Transition state stabilizer" evidence="9">
    <location>
        <position position="17"/>
    </location>
</feature>
<evidence type="ECO:0000256" key="8">
    <source>
        <dbReference type="ARBA" id="ARBA00029346"/>
    </source>
</evidence>
<feature type="binding site" evidence="9">
    <location>
        <begin position="88"/>
        <end position="90"/>
    </location>
    <ligand>
        <name>ATP</name>
        <dbReference type="ChEBI" id="CHEBI:30616"/>
    </ligand>
</feature>
<feature type="binding site" evidence="9">
    <location>
        <position position="41"/>
    </location>
    <ligand>
        <name>substrate</name>
    </ligand>
</feature>
<evidence type="ECO:0000256" key="2">
    <source>
        <dbReference type="ARBA" id="ARBA00022679"/>
    </source>
</evidence>
<comment type="function">
    <text evidence="9">Reversibly transfers an adenylyl group from ATP to 4'-phosphopantetheine, yielding dephospho-CoA (dPCoA) and pyrophosphate.</text>
</comment>
<dbReference type="NCBIfam" id="TIGR00125">
    <property type="entry name" value="cyt_tran_rel"/>
    <property type="match status" value="1"/>
</dbReference>
<comment type="subcellular location">
    <subcellularLocation>
        <location evidence="9">Cytoplasm</location>
    </subcellularLocation>
</comment>
<evidence type="ECO:0000256" key="5">
    <source>
        <dbReference type="ARBA" id="ARBA00022840"/>
    </source>
</evidence>
<evidence type="ECO:0000256" key="3">
    <source>
        <dbReference type="ARBA" id="ARBA00022695"/>
    </source>
</evidence>
<keyword evidence="4 9" id="KW-0547">Nucleotide-binding</keyword>
<dbReference type="PRINTS" id="PR01020">
    <property type="entry name" value="LPSBIOSNTHSS"/>
</dbReference>
<dbReference type="InterPro" id="IPR014729">
    <property type="entry name" value="Rossmann-like_a/b/a_fold"/>
</dbReference>
<dbReference type="EMBL" id="FWXW01000001">
    <property type="protein sequence ID" value="SMC41611.1"/>
    <property type="molecule type" value="Genomic_DNA"/>
</dbReference>
<comment type="subunit">
    <text evidence="9">Homohexamer.</text>
</comment>
<evidence type="ECO:0000256" key="9">
    <source>
        <dbReference type="HAMAP-Rule" id="MF_00151"/>
    </source>
</evidence>
<feature type="binding site" evidence="9">
    <location>
        <position position="9"/>
    </location>
    <ligand>
        <name>substrate</name>
    </ligand>
</feature>
<feature type="binding site" evidence="9">
    <location>
        <position position="98"/>
    </location>
    <ligand>
        <name>ATP</name>
        <dbReference type="ChEBI" id="CHEBI:30616"/>
    </ligand>
</feature>
<dbReference type="NCBIfam" id="TIGR01510">
    <property type="entry name" value="coaD_prev_kdtB"/>
    <property type="match status" value="1"/>
</dbReference>
<dbReference type="OrthoDB" id="9806661at2"/>
<comment type="similarity">
    <text evidence="9">Belongs to the bacterial CoaD family.</text>
</comment>
<dbReference type="SUPFAM" id="SSF52374">
    <property type="entry name" value="Nucleotidylyl transferase"/>
    <property type="match status" value="1"/>
</dbReference>
<dbReference type="AlphaFoldDB" id="A0A1W1Z0J9"/>
<organism evidence="11 12">
    <name type="scientific">Papillibacter cinnamivorans DSM 12816</name>
    <dbReference type="NCBI Taxonomy" id="1122930"/>
    <lineage>
        <taxon>Bacteria</taxon>
        <taxon>Bacillati</taxon>
        <taxon>Bacillota</taxon>
        <taxon>Clostridia</taxon>
        <taxon>Eubacteriales</taxon>
        <taxon>Oscillospiraceae</taxon>
        <taxon>Papillibacter</taxon>
    </lineage>
</organism>
<dbReference type="UniPathway" id="UPA00241">
    <property type="reaction ID" value="UER00355"/>
</dbReference>
<feature type="binding site" evidence="9">
    <location>
        <position position="17"/>
    </location>
    <ligand>
        <name>ATP</name>
        <dbReference type="ChEBI" id="CHEBI:30616"/>
    </ligand>
</feature>
<evidence type="ECO:0000259" key="10">
    <source>
        <dbReference type="Pfam" id="PF01467"/>
    </source>
</evidence>
<dbReference type="Pfam" id="PF01467">
    <property type="entry name" value="CTP_transf_like"/>
    <property type="match status" value="1"/>
</dbReference>
<feature type="binding site" evidence="9">
    <location>
        <position position="73"/>
    </location>
    <ligand>
        <name>substrate</name>
    </ligand>
</feature>
<comment type="catalytic activity">
    <reaction evidence="8 9">
        <text>(R)-4'-phosphopantetheine + ATP + H(+) = 3'-dephospho-CoA + diphosphate</text>
        <dbReference type="Rhea" id="RHEA:19801"/>
        <dbReference type="ChEBI" id="CHEBI:15378"/>
        <dbReference type="ChEBI" id="CHEBI:30616"/>
        <dbReference type="ChEBI" id="CHEBI:33019"/>
        <dbReference type="ChEBI" id="CHEBI:57328"/>
        <dbReference type="ChEBI" id="CHEBI:61723"/>
        <dbReference type="EC" id="2.7.7.3"/>
    </reaction>
</comment>
<protein>
    <recommendedName>
        <fullName evidence="9">Phosphopantetheine adenylyltransferase</fullName>
        <ecNumber evidence="9">2.7.7.3</ecNumber>
    </recommendedName>
    <alternativeName>
        <fullName evidence="9">Dephospho-CoA pyrophosphorylase</fullName>
    </alternativeName>
    <alternativeName>
        <fullName evidence="9">Pantetheine-phosphate adenylyltransferase</fullName>
        <shortName evidence="9">PPAT</shortName>
    </alternativeName>
</protein>
<dbReference type="InterPro" id="IPR004821">
    <property type="entry name" value="Cyt_trans-like"/>
</dbReference>
<proteinExistence type="inferred from homology"/>
<dbReference type="STRING" id="1122930.SAMN02745168_0811"/>
<accession>A0A1W1Z0J9</accession>
<dbReference type="InterPro" id="IPR001980">
    <property type="entry name" value="PPAT"/>
</dbReference>
<dbReference type="PANTHER" id="PTHR21342:SF1">
    <property type="entry name" value="PHOSPHOPANTETHEINE ADENYLYLTRANSFERASE"/>
    <property type="match status" value="1"/>
</dbReference>
<dbReference type="PANTHER" id="PTHR21342">
    <property type="entry name" value="PHOSPHOPANTETHEINE ADENYLYLTRANSFERASE"/>
    <property type="match status" value="1"/>
</dbReference>
<dbReference type="GO" id="GO:0005737">
    <property type="term" value="C:cytoplasm"/>
    <property type="evidence" value="ECO:0007669"/>
    <property type="project" value="UniProtKB-SubCell"/>
</dbReference>
<gene>
    <name evidence="9" type="primary">coaD</name>
    <name evidence="11" type="ORF">SAMN02745168_0811</name>
</gene>
<dbReference type="GO" id="GO:0004595">
    <property type="term" value="F:pantetheine-phosphate adenylyltransferase activity"/>
    <property type="evidence" value="ECO:0007669"/>
    <property type="project" value="UniProtKB-UniRule"/>
</dbReference>
<keyword evidence="1 9" id="KW-0963">Cytoplasm</keyword>
<sequence>MKIAVYPGSFDPVTLGHLNVIKRAAVSFDHVIVCVMANSDKNPIFTPEERVELIRRVVTTIPNVEVDHSSELLAKYAERKGACVIVKGLRAVSDFEKEFQMALINRKLNPNLDTMFVTASEKYMYLSSSAIKEMAKYEVDLTEFLPREIIEDVRKRMKNRR</sequence>
<feature type="binding site" evidence="9">
    <location>
        <position position="87"/>
    </location>
    <ligand>
        <name>substrate</name>
    </ligand>
</feature>